<reference evidence="5 6" key="1">
    <citation type="journal article" date="2023" name="Plants (Basel)">
        <title>Bridging the Gap: Combining Genomics and Transcriptomics Approaches to Understand Stylosanthes scabra, an Orphan Legume from the Brazilian Caatinga.</title>
        <authorList>
            <person name="Ferreira-Neto J.R.C."/>
            <person name="da Silva M.D."/>
            <person name="Binneck E."/>
            <person name="de Melo N.F."/>
            <person name="da Silva R.H."/>
            <person name="de Melo A.L.T.M."/>
            <person name="Pandolfi V."/>
            <person name="Bustamante F.O."/>
            <person name="Brasileiro-Vidal A.C."/>
            <person name="Benko-Iseppon A.M."/>
        </authorList>
    </citation>
    <scope>NUCLEOTIDE SEQUENCE [LARGE SCALE GENOMIC DNA]</scope>
    <source>
        <tissue evidence="5">Leaves</tissue>
    </source>
</reference>
<evidence type="ECO:0000256" key="2">
    <source>
        <dbReference type="ARBA" id="ARBA00023242"/>
    </source>
</evidence>
<evidence type="ECO:0000313" key="5">
    <source>
        <dbReference type="EMBL" id="MED6199162.1"/>
    </source>
</evidence>
<comment type="caution">
    <text evidence="5">The sequence shown here is derived from an EMBL/GenBank/DDBJ whole genome shotgun (WGS) entry which is preliminary data.</text>
</comment>
<dbReference type="Proteomes" id="UP001341840">
    <property type="component" value="Unassembled WGS sequence"/>
</dbReference>
<accession>A0ABU6XM85</accession>
<sequence>MNTDEPETFSNKKQALEASNPFPGVFHLNVSPWDTNFGLHSVTSQFSDRLFGSDLGRGSLNVARRDVENRYVNEPSIGLSRSHPIADTSSDPNFNITRKVKVNQVKDSFNLFPSSIGSNYNNENDNIIAMGSGISKTNSNPDSMGHHAFNIGDGSSMPMHQTYGLSMSEPLNRTDFVSMDQSYQKVDSNLISLGSSSYPKGHENFIPMGAIYSKSAEDFMNISPFYGKGIDHMLSLGPTGNSSSSLAAHAYNNGESGSMPFVALTGNPELEPNPSVGIMNGYNLLMENQSLLAEGLDSQNKDQTSPNAEQPVKTTQTTGTQTDTTTKKNKEKKTRKPSSNNFPSNVKSLLATGIYDGVPVKYVSWSREKTLGAVIKGTGYVCSCDECKEPKPLNAYEFERHAGSKTKHPNNHIYFENGKTVYGVVQELKNTPQEMLFDVIQNITGSTVNQKNFQTWKASYQAASKELQRIYGTNEVTTQQS</sequence>
<evidence type="ECO:0000313" key="6">
    <source>
        <dbReference type="Proteomes" id="UP001341840"/>
    </source>
</evidence>
<dbReference type="InterPro" id="IPR032308">
    <property type="entry name" value="TDBD"/>
</dbReference>
<feature type="compositionally biased region" description="Low complexity" evidence="3">
    <location>
        <begin position="313"/>
        <end position="324"/>
    </location>
</feature>
<feature type="compositionally biased region" description="Basic residues" evidence="3">
    <location>
        <begin position="327"/>
        <end position="336"/>
    </location>
</feature>
<dbReference type="PANTHER" id="PTHR47025">
    <property type="entry name" value="AUTOIMMUNE REGULATOR"/>
    <property type="match status" value="1"/>
</dbReference>
<name>A0ABU6XM85_9FABA</name>
<comment type="subcellular location">
    <subcellularLocation>
        <location evidence="1">Nucleus</location>
    </subcellularLocation>
</comment>
<evidence type="ECO:0000259" key="4">
    <source>
        <dbReference type="Pfam" id="PF16135"/>
    </source>
</evidence>
<protein>
    <recommendedName>
        <fullName evidence="4">Tify domain-containing protein</fullName>
    </recommendedName>
</protein>
<evidence type="ECO:0000256" key="3">
    <source>
        <dbReference type="SAM" id="MobiDB-lite"/>
    </source>
</evidence>
<feature type="domain" description="Tify" evidence="4">
    <location>
        <begin position="374"/>
        <end position="427"/>
    </location>
</feature>
<gene>
    <name evidence="5" type="ORF">PIB30_073300</name>
</gene>
<feature type="compositionally biased region" description="Polar residues" evidence="3">
    <location>
        <begin position="296"/>
        <end position="308"/>
    </location>
</feature>
<keyword evidence="6" id="KW-1185">Reference proteome</keyword>
<dbReference type="EMBL" id="JASCZI010212335">
    <property type="protein sequence ID" value="MED6199162.1"/>
    <property type="molecule type" value="Genomic_DNA"/>
</dbReference>
<dbReference type="Pfam" id="PF16135">
    <property type="entry name" value="TDBD"/>
    <property type="match status" value="1"/>
</dbReference>
<proteinExistence type="predicted"/>
<feature type="region of interest" description="Disordered" evidence="3">
    <location>
        <begin position="296"/>
        <end position="345"/>
    </location>
</feature>
<organism evidence="5 6">
    <name type="scientific">Stylosanthes scabra</name>
    <dbReference type="NCBI Taxonomy" id="79078"/>
    <lineage>
        <taxon>Eukaryota</taxon>
        <taxon>Viridiplantae</taxon>
        <taxon>Streptophyta</taxon>
        <taxon>Embryophyta</taxon>
        <taxon>Tracheophyta</taxon>
        <taxon>Spermatophyta</taxon>
        <taxon>Magnoliopsida</taxon>
        <taxon>eudicotyledons</taxon>
        <taxon>Gunneridae</taxon>
        <taxon>Pentapetalae</taxon>
        <taxon>rosids</taxon>
        <taxon>fabids</taxon>
        <taxon>Fabales</taxon>
        <taxon>Fabaceae</taxon>
        <taxon>Papilionoideae</taxon>
        <taxon>50 kb inversion clade</taxon>
        <taxon>dalbergioids sensu lato</taxon>
        <taxon>Dalbergieae</taxon>
        <taxon>Pterocarpus clade</taxon>
        <taxon>Stylosanthes</taxon>
    </lineage>
</organism>
<dbReference type="PANTHER" id="PTHR47025:SF6">
    <property type="entry name" value="N-LYSINE METHYLTRANSFERASE"/>
    <property type="match status" value="1"/>
</dbReference>
<keyword evidence="2" id="KW-0539">Nucleus</keyword>
<evidence type="ECO:0000256" key="1">
    <source>
        <dbReference type="ARBA" id="ARBA00004123"/>
    </source>
</evidence>